<dbReference type="GO" id="GO:0032259">
    <property type="term" value="P:methylation"/>
    <property type="evidence" value="ECO:0007669"/>
    <property type="project" value="UniProtKB-KW"/>
</dbReference>
<gene>
    <name evidence="4" type="ORF">A2834_01230</name>
</gene>
<dbReference type="InterPro" id="IPR040372">
    <property type="entry name" value="YaeB-like"/>
</dbReference>
<organism evidence="4 5">
    <name type="scientific">Candidatus Giovannonibacteria bacterium RIFCSPHIGHO2_01_FULL_45_23</name>
    <dbReference type="NCBI Taxonomy" id="1798325"/>
    <lineage>
        <taxon>Bacteria</taxon>
        <taxon>Candidatus Giovannoniibacteriota</taxon>
    </lineage>
</organism>
<keyword evidence="1" id="KW-0949">S-adenosyl-L-methionine</keyword>
<accession>A0A1F5VJ72</accession>
<protein>
    <submittedName>
        <fullName evidence="4">tRNA (N6-threonylcarbamoyladenosine(37)-N6)-methyltransferase TrmO</fullName>
    </submittedName>
</protein>
<dbReference type="GO" id="GO:0008168">
    <property type="term" value="F:methyltransferase activity"/>
    <property type="evidence" value="ECO:0007669"/>
    <property type="project" value="UniProtKB-KW"/>
</dbReference>
<dbReference type="SUPFAM" id="SSF118196">
    <property type="entry name" value="YaeB-like"/>
    <property type="match status" value="1"/>
</dbReference>
<name>A0A1F5VJ72_9BACT</name>
<keyword evidence="4" id="KW-0808">Transferase</keyword>
<evidence type="ECO:0000313" key="4">
    <source>
        <dbReference type="EMBL" id="OGF63454.1"/>
    </source>
</evidence>
<dbReference type="STRING" id="1798325.A2834_01230"/>
<dbReference type="NCBIfam" id="TIGR00104">
    <property type="entry name" value="tRNA_TsaA"/>
    <property type="match status" value="1"/>
</dbReference>
<sequence>MFLKPIGIILNKSTIKIFPKWNEALAGISGFSHIVVLFWMHKVTAEKRRVKKMRPCTINRPKGVLATRMPFRPNPIGLSIVRLIRRRKNILKIDGIDAYENTPVLDIKPYTGHPKDLVSNCRKPSWISKKRKFKKPA</sequence>
<dbReference type="Pfam" id="PF01980">
    <property type="entry name" value="TrmO_N"/>
    <property type="match status" value="1"/>
</dbReference>
<dbReference type="InterPro" id="IPR036413">
    <property type="entry name" value="YaeB-like_sf"/>
</dbReference>
<evidence type="ECO:0000256" key="2">
    <source>
        <dbReference type="ARBA" id="ARBA00033753"/>
    </source>
</evidence>
<feature type="domain" description="TsaA-like" evidence="3">
    <location>
        <begin position="1"/>
        <end position="119"/>
    </location>
</feature>
<dbReference type="EMBL" id="MFHD01000002">
    <property type="protein sequence ID" value="OGF63454.1"/>
    <property type="molecule type" value="Genomic_DNA"/>
</dbReference>
<dbReference type="Gene3D" id="2.40.30.70">
    <property type="entry name" value="YaeB-like"/>
    <property type="match status" value="1"/>
</dbReference>
<dbReference type="InterPro" id="IPR023370">
    <property type="entry name" value="TrmO-like_N"/>
</dbReference>
<proteinExistence type="inferred from homology"/>
<dbReference type="CDD" id="cd09281">
    <property type="entry name" value="UPF0066"/>
    <property type="match status" value="1"/>
</dbReference>
<evidence type="ECO:0000313" key="5">
    <source>
        <dbReference type="Proteomes" id="UP000179251"/>
    </source>
</evidence>
<evidence type="ECO:0000259" key="3">
    <source>
        <dbReference type="PROSITE" id="PS51668"/>
    </source>
</evidence>
<comment type="similarity">
    <text evidence="2">Belongs to the tRNA methyltransferase O family.</text>
</comment>
<dbReference type="PANTHER" id="PTHR12818:SF0">
    <property type="entry name" value="TRNA (ADENINE(37)-N6)-METHYLTRANSFERASE"/>
    <property type="match status" value="1"/>
</dbReference>
<dbReference type="PANTHER" id="PTHR12818">
    <property type="entry name" value="TRNA (ADENINE(37)-N6)-METHYLTRANSFERASE"/>
    <property type="match status" value="1"/>
</dbReference>
<evidence type="ECO:0000256" key="1">
    <source>
        <dbReference type="ARBA" id="ARBA00022691"/>
    </source>
</evidence>
<dbReference type="InterPro" id="IPR036414">
    <property type="entry name" value="YaeB_N_sf"/>
</dbReference>
<comment type="caution">
    <text evidence="4">The sequence shown here is derived from an EMBL/GenBank/DDBJ whole genome shotgun (WGS) entry which is preliminary data.</text>
</comment>
<keyword evidence="4" id="KW-0489">Methyltransferase</keyword>
<dbReference type="PROSITE" id="PS51668">
    <property type="entry name" value="TSAA_2"/>
    <property type="match status" value="1"/>
</dbReference>
<dbReference type="AlphaFoldDB" id="A0A1F5VJ72"/>
<dbReference type="Proteomes" id="UP000179251">
    <property type="component" value="Unassembled WGS sequence"/>
</dbReference>
<reference evidence="4 5" key="1">
    <citation type="journal article" date="2016" name="Nat. Commun.">
        <title>Thousands of microbial genomes shed light on interconnected biogeochemical processes in an aquifer system.</title>
        <authorList>
            <person name="Anantharaman K."/>
            <person name="Brown C.T."/>
            <person name="Hug L.A."/>
            <person name="Sharon I."/>
            <person name="Castelle C.J."/>
            <person name="Probst A.J."/>
            <person name="Thomas B.C."/>
            <person name="Singh A."/>
            <person name="Wilkins M.J."/>
            <person name="Karaoz U."/>
            <person name="Brodie E.L."/>
            <person name="Williams K.H."/>
            <person name="Hubbard S.S."/>
            <person name="Banfield J.F."/>
        </authorList>
    </citation>
    <scope>NUCLEOTIDE SEQUENCE [LARGE SCALE GENOMIC DNA]</scope>
</reference>